<feature type="compositionally biased region" description="Polar residues" evidence="1">
    <location>
        <begin position="89"/>
        <end position="104"/>
    </location>
</feature>
<protein>
    <submittedName>
        <fullName evidence="2">Uncharacterized protein</fullName>
    </submittedName>
</protein>
<dbReference type="EMBL" id="JBBPBM010002035">
    <property type="protein sequence ID" value="KAK8480521.1"/>
    <property type="molecule type" value="Genomic_DNA"/>
</dbReference>
<gene>
    <name evidence="2" type="ORF">V6N12_017183</name>
</gene>
<accession>A0ABR1ZJ02</accession>
<dbReference type="Proteomes" id="UP001472677">
    <property type="component" value="Unassembled WGS sequence"/>
</dbReference>
<comment type="caution">
    <text evidence="2">The sequence shown here is derived from an EMBL/GenBank/DDBJ whole genome shotgun (WGS) entry which is preliminary data.</text>
</comment>
<sequence length="246" mass="26947">MAELPKKTHKTPPKTSRFLGCFGKKNPPENPIKTGTRNKTRSPSFSMPCFSATKSGSKTVPVDNSDNKAVAAAESHAPPKLIKKKSGWKTPSRQNSKADQQQSPKEGLEPNIPLGNKKNSDPTATGSSLPSPPTVNPKTHRKLSHTVSLPVLNGGKRAGNPRIHDRVNLKQHKRKDNRVAEKLDPVMGLFIIMVTLLGMSRDSRSEARAFDLVNLPEWACVVQLQTLAVSFACLPLLHLTLAREFK</sequence>
<evidence type="ECO:0000313" key="2">
    <source>
        <dbReference type="EMBL" id="KAK8480521.1"/>
    </source>
</evidence>
<reference evidence="2 3" key="1">
    <citation type="journal article" date="2024" name="G3 (Bethesda)">
        <title>Genome assembly of Hibiscus sabdariffa L. provides insights into metabolisms of medicinal natural products.</title>
        <authorList>
            <person name="Kim T."/>
        </authorList>
    </citation>
    <scope>NUCLEOTIDE SEQUENCE [LARGE SCALE GENOMIC DNA]</scope>
    <source>
        <strain evidence="2">TK-2024</strain>
        <tissue evidence="2">Old leaves</tissue>
    </source>
</reference>
<feature type="compositionally biased region" description="Polar residues" evidence="1">
    <location>
        <begin position="33"/>
        <end position="45"/>
    </location>
</feature>
<evidence type="ECO:0000256" key="1">
    <source>
        <dbReference type="SAM" id="MobiDB-lite"/>
    </source>
</evidence>
<organism evidence="2 3">
    <name type="scientific">Hibiscus sabdariffa</name>
    <name type="common">roselle</name>
    <dbReference type="NCBI Taxonomy" id="183260"/>
    <lineage>
        <taxon>Eukaryota</taxon>
        <taxon>Viridiplantae</taxon>
        <taxon>Streptophyta</taxon>
        <taxon>Embryophyta</taxon>
        <taxon>Tracheophyta</taxon>
        <taxon>Spermatophyta</taxon>
        <taxon>Magnoliopsida</taxon>
        <taxon>eudicotyledons</taxon>
        <taxon>Gunneridae</taxon>
        <taxon>Pentapetalae</taxon>
        <taxon>rosids</taxon>
        <taxon>malvids</taxon>
        <taxon>Malvales</taxon>
        <taxon>Malvaceae</taxon>
        <taxon>Malvoideae</taxon>
        <taxon>Hibiscus</taxon>
    </lineage>
</organism>
<keyword evidence="3" id="KW-1185">Reference proteome</keyword>
<feature type="compositionally biased region" description="Polar residues" evidence="1">
    <location>
        <begin position="52"/>
        <end position="64"/>
    </location>
</feature>
<proteinExistence type="predicted"/>
<name>A0ABR1ZJ02_9ROSI</name>
<feature type="region of interest" description="Disordered" evidence="1">
    <location>
        <begin position="1"/>
        <end position="160"/>
    </location>
</feature>
<evidence type="ECO:0000313" key="3">
    <source>
        <dbReference type="Proteomes" id="UP001472677"/>
    </source>
</evidence>